<organism evidence="9 10">
    <name type="scientific">Alectoria fallacina</name>
    <dbReference type="NCBI Taxonomy" id="1903189"/>
    <lineage>
        <taxon>Eukaryota</taxon>
        <taxon>Fungi</taxon>
        <taxon>Dikarya</taxon>
        <taxon>Ascomycota</taxon>
        <taxon>Pezizomycotina</taxon>
        <taxon>Lecanoromycetes</taxon>
        <taxon>OSLEUM clade</taxon>
        <taxon>Lecanoromycetidae</taxon>
        <taxon>Lecanorales</taxon>
        <taxon>Lecanorineae</taxon>
        <taxon>Parmeliaceae</taxon>
        <taxon>Alectoria</taxon>
    </lineage>
</organism>
<protein>
    <recommendedName>
        <fullName evidence="8">Rhodopsin domain-containing protein</fullName>
    </recommendedName>
</protein>
<dbReference type="AlphaFoldDB" id="A0A8H3J5X5"/>
<accession>A0A8H3J5X5</accession>
<dbReference type="InterPro" id="IPR049326">
    <property type="entry name" value="Rhodopsin_dom_fungi"/>
</dbReference>
<gene>
    <name evidence="9" type="ORF">ALECFALPRED_009076</name>
</gene>
<reference evidence="9" key="1">
    <citation type="submission" date="2021-03" db="EMBL/GenBank/DDBJ databases">
        <authorList>
            <person name="Tagirdzhanova G."/>
        </authorList>
    </citation>
    <scope>NUCLEOTIDE SEQUENCE</scope>
</reference>
<feature type="transmembrane region" description="Helical" evidence="7">
    <location>
        <begin position="14"/>
        <end position="34"/>
    </location>
</feature>
<evidence type="ECO:0000313" key="9">
    <source>
        <dbReference type="EMBL" id="CAF9941347.1"/>
    </source>
</evidence>
<evidence type="ECO:0000256" key="5">
    <source>
        <dbReference type="ARBA" id="ARBA00038359"/>
    </source>
</evidence>
<evidence type="ECO:0000256" key="2">
    <source>
        <dbReference type="ARBA" id="ARBA00022692"/>
    </source>
</evidence>
<comment type="caution">
    <text evidence="9">The sequence shown here is derived from an EMBL/GenBank/DDBJ whole genome shotgun (WGS) entry which is preliminary data.</text>
</comment>
<dbReference type="PANTHER" id="PTHR33048">
    <property type="entry name" value="PTH11-LIKE INTEGRAL MEMBRANE PROTEIN (AFU_ORTHOLOGUE AFUA_5G11245)"/>
    <property type="match status" value="1"/>
</dbReference>
<proteinExistence type="inferred from homology"/>
<feature type="region of interest" description="Disordered" evidence="6">
    <location>
        <begin position="280"/>
        <end position="301"/>
    </location>
</feature>
<feature type="compositionally biased region" description="Polar residues" evidence="6">
    <location>
        <begin position="280"/>
        <end position="297"/>
    </location>
</feature>
<evidence type="ECO:0000256" key="6">
    <source>
        <dbReference type="SAM" id="MobiDB-lite"/>
    </source>
</evidence>
<dbReference type="GO" id="GO:0016020">
    <property type="term" value="C:membrane"/>
    <property type="evidence" value="ECO:0007669"/>
    <property type="project" value="UniProtKB-SubCell"/>
</dbReference>
<feature type="transmembrane region" description="Helical" evidence="7">
    <location>
        <begin position="134"/>
        <end position="154"/>
    </location>
</feature>
<dbReference type="Proteomes" id="UP000664203">
    <property type="component" value="Unassembled WGS sequence"/>
</dbReference>
<evidence type="ECO:0000256" key="7">
    <source>
        <dbReference type="SAM" id="Phobius"/>
    </source>
</evidence>
<dbReference type="PANTHER" id="PTHR33048:SF110">
    <property type="entry name" value="UBID FAMILY DECARBOXYLASE"/>
    <property type="match status" value="1"/>
</dbReference>
<feature type="domain" description="Rhodopsin" evidence="8">
    <location>
        <begin position="37"/>
        <end position="270"/>
    </location>
</feature>
<dbReference type="EMBL" id="CAJPDR010000653">
    <property type="protein sequence ID" value="CAF9941347.1"/>
    <property type="molecule type" value="Genomic_DNA"/>
</dbReference>
<evidence type="ECO:0000256" key="4">
    <source>
        <dbReference type="ARBA" id="ARBA00023136"/>
    </source>
</evidence>
<sequence>MGMSEAKSLAIESWILYTIALLVVICRTLSRRILLGSLKKLQIDDYIMYFVFCCYTIVIVGINQTAVNLNAYLPPAFLATITPAEIQNAIYGCKWTFATEMTKLTTVWGCKACLLILYNHMTKGLPRYHRAVKYVAAYTVLGYIIVMILFLGVWCRPVNWYWKVPVPNSQCASYYNHLIDDAVFNITSDLLILSLPIPLLIKAQLPLKRKIVLFCIFSLGTLVILCAVLNRYYNFTAGYGSLIYLNWYAGETSTAVIVANIPHLWPLISRVFGLGAFKSSSGPDSNRYHLSSSNQGIASRRRTTHHGLDHDGYIRSESEERIAGGGNGGWGTKSMGEGDVELAHANGGFDTNVMGGRREEVPAWGMPIQGSGMDDKDHIMKTVHINQFSEND</sequence>
<evidence type="ECO:0000259" key="8">
    <source>
        <dbReference type="Pfam" id="PF20684"/>
    </source>
</evidence>
<keyword evidence="2 7" id="KW-0812">Transmembrane</keyword>
<dbReference type="OrthoDB" id="3903189at2759"/>
<comment type="similarity">
    <text evidence="5">Belongs to the SAT4 family.</text>
</comment>
<comment type="subcellular location">
    <subcellularLocation>
        <location evidence="1">Membrane</location>
        <topology evidence="1">Multi-pass membrane protein</topology>
    </subcellularLocation>
</comment>
<feature type="transmembrane region" description="Helical" evidence="7">
    <location>
        <begin position="46"/>
        <end position="67"/>
    </location>
</feature>
<feature type="transmembrane region" description="Helical" evidence="7">
    <location>
        <begin position="213"/>
        <end position="233"/>
    </location>
</feature>
<evidence type="ECO:0000313" key="10">
    <source>
        <dbReference type="Proteomes" id="UP000664203"/>
    </source>
</evidence>
<dbReference type="Pfam" id="PF20684">
    <property type="entry name" value="Fung_rhodopsin"/>
    <property type="match status" value="1"/>
</dbReference>
<keyword evidence="3 7" id="KW-1133">Transmembrane helix</keyword>
<name>A0A8H3J5X5_9LECA</name>
<keyword evidence="4 7" id="KW-0472">Membrane</keyword>
<keyword evidence="10" id="KW-1185">Reference proteome</keyword>
<evidence type="ECO:0000256" key="1">
    <source>
        <dbReference type="ARBA" id="ARBA00004141"/>
    </source>
</evidence>
<dbReference type="InterPro" id="IPR052337">
    <property type="entry name" value="SAT4-like"/>
</dbReference>
<evidence type="ECO:0000256" key="3">
    <source>
        <dbReference type="ARBA" id="ARBA00022989"/>
    </source>
</evidence>